<gene>
    <name evidence="1" type="ORF">LCGC14_1894300</name>
</gene>
<reference evidence="1" key="1">
    <citation type="journal article" date="2015" name="Nature">
        <title>Complex archaea that bridge the gap between prokaryotes and eukaryotes.</title>
        <authorList>
            <person name="Spang A."/>
            <person name="Saw J.H."/>
            <person name="Jorgensen S.L."/>
            <person name="Zaremba-Niedzwiedzka K."/>
            <person name="Martijn J."/>
            <person name="Lind A.E."/>
            <person name="van Eijk R."/>
            <person name="Schleper C."/>
            <person name="Guy L."/>
            <person name="Ettema T.J."/>
        </authorList>
    </citation>
    <scope>NUCLEOTIDE SEQUENCE</scope>
</reference>
<protein>
    <submittedName>
        <fullName evidence="1">Uncharacterized protein</fullName>
    </submittedName>
</protein>
<organism evidence="1">
    <name type="scientific">marine sediment metagenome</name>
    <dbReference type="NCBI Taxonomy" id="412755"/>
    <lineage>
        <taxon>unclassified sequences</taxon>
        <taxon>metagenomes</taxon>
        <taxon>ecological metagenomes</taxon>
    </lineage>
</organism>
<proteinExistence type="predicted"/>
<accession>A0A0F9ICD0</accession>
<name>A0A0F9ICD0_9ZZZZ</name>
<comment type="caution">
    <text evidence="1">The sequence shown here is derived from an EMBL/GenBank/DDBJ whole genome shotgun (WGS) entry which is preliminary data.</text>
</comment>
<dbReference type="EMBL" id="LAZR01019720">
    <property type="protein sequence ID" value="KKL91475.1"/>
    <property type="molecule type" value="Genomic_DNA"/>
</dbReference>
<dbReference type="AlphaFoldDB" id="A0A0F9ICD0"/>
<sequence length="79" mass="9396">MKEVTKELEWKNIDHEIYRVYVFRNGDSITNVKINNPRLLNVSKSGGHRILDDKNVAHYIPYGWIHLYFETIDGVAFRF</sequence>
<evidence type="ECO:0000313" key="1">
    <source>
        <dbReference type="EMBL" id="KKL91475.1"/>
    </source>
</evidence>